<evidence type="ECO:0000259" key="2">
    <source>
        <dbReference type="Pfam" id="PF01970"/>
    </source>
</evidence>
<organism evidence="3 4">
    <name type="scientific">Actinomyces israelii</name>
    <dbReference type="NCBI Taxonomy" id="1659"/>
    <lineage>
        <taxon>Bacteria</taxon>
        <taxon>Bacillati</taxon>
        <taxon>Actinomycetota</taxon>
        <taxon>Actinomycetes</taxon>
        <taxon>Actinomycetales</taxon>
        <taxon>Actinomycetaceae</taxon>
        <taxon>Actinomyces</taxon>
    </lineage>
</organism>
<feature type="transmembrane region" description="Helical" evidence="1">
    <location>
        <begin position="294"/>
        <end position="318"/>
    </location>
</feature>
<feature type="transmembrane region" description="Helical" evidence="1">
    <location>
        <begin position="389"/>
        <end position="408"/>
    </location>
</feature>
<feature type="transmembrane region" description="Helical" evidence="1">
    <location>
        <begin position="68"/>
        <end position="86"/>
    </location>
</feature>
<comment type="caution">
    <text evidence="3">The sequence shown here is derived from an EMBL/GenBank/DDBJ whole genome shotgun (WGS) entry which is preliminary data.</text>
</comment>
<feature type="transmembrane region" description="Helical" evidence="1">
    <location>
        <begin position="106"/>
        <end position="127"/>
    </location>
</feature>
<accession>A0ABT4IBJ8</accession>
<reference evidence="3" key="1">
    <citation type="submission" date="2022-10" db="EMBL/GenBank/DDBJ databases">
        <title>Genome sequence of Actinomyces israelii ATCC 10048.</title>
        <authorList>
            <person name="Watt R.M."/>
            <person name="Tong W.M."/>
        </authorList>
    </citation>
    <scope>NUCLEOTIDE SEQUENCE</scope>
    <source>
        <strain evidence="3">ATCC 10048</strain>
    </source>
</reference>
<dbReference type="RefSeq" id="WP_043560816.1">
    <property type="nucleotide sequence ID" value="NZ_JAPTMY010000039.1"/>
</dbReference>
<feature type="transmembrane region" description="Helical" evidence="1">
    <location>
        <begin position="355"/>
        <end position="377"/>
    </location>
</feature>
<dbReference type="InterPro" id="IPR002823">
    <property type="entry name" value="DUF112_TM"/>
</dbReference>
<feature type="transmembrane region" description="Helical" evidence="1">
    <location>
        <begin position="38"/>
        <end position="61"/>
    </location>
</feature>
<dbReference type="Pfam" id="PF01970">
    <property type="entry name" value="TctA"/>
    <property type="match status" value="1"/>
</dbReference>
<evidence type="ECO:0000313" key="3">
    <source>
        <dbReference type="EMBL" id="MCZ0859119.1"/>
    </source>
</evidence>
<gene>
    <name evidence="3" type="ORF">OHJ16_13830</name>
</gene>
<feature type="transmembrane region" description="Helical" evidence="1">
    <location>
        <begin position="189"/>
        <end position="210"/>
    </location>
</feature>
<keyword evidence="1" id="KW-1133">Transmembrane helix</keyword>
<feature type="domain" description="DUF112" evidence="2">
    <location>
        <begin position="10"/>
        <end position="434"/>
    </location>
</feature>
<feature type="transmembrane region" description="Helical" evidence="1">
    <location>
        <begin position="158"/>
        <end position="177"/>
    </location>
</feature>
<keyword evidence="1" id="KW-0472">Membrane</keyword>
<sequence>MTPELILMMLTAVLGAVVLYTFIGFIPGTDETSVLAPVTLALVLAGAPPQVVLAFFVSAVVTLNLMNGIPTALVGLPGGVMSAPLMDHSVLLRGKGLASDTIRKMAVGSTIGTAISIPLSFALAGLLARFAEPIKAHTPVILAACAVLLALLGKNRVLALVSIIPLALMFEALPALYRMTHIITDDKKVSISFFLGITVGPMLVTLLELLNPGRRAALPHGGRTRTALLRSGFESHRLMPGRLITRSEGWWSAAMAALSTPLFMLSPVGLTFLLGEATASRQKEDRVRRSQRAVTVMSALTHSTYLAGVIIPLVALGFPVSGVSAGPAMPLFEAPPVYDLDNHNNLHYQLQMPGFIAAVALGALVSVAITYIIAVRWSSQITYFVVRRIPHEAVLALFVAFVLLLAYIDAGVPNIFGVLLIGVVCGALNRLGVNYGVQFMTLYAAPGIVKALATLAAPA</sequence>
<keyword evidence="4" id="KW-1185">Reference proteome</keyword>
<feature type="transmembrane region" description="Helical" evidence="1">
    <location>
        <begin position="249"/>
        <end position="274"/>
    </location>
</feature>
<proteinExistence type="predicted"/>
<feature type="transmembrane region" description="Helical" evidence="1">
    <location>
        <begin position="414"/>
        <end position="433"/>
    </location>
</feature>
<evidence type="ECO:0000313" key="4">
    <source>
        <dbReference type="Proteomes" id="UP001072034"/>
    </source>
</evidence>
<keyword evidence="1" id="KW-0812">Transmembrane</keyword>
<evidence type="ECO:0000256" key="1">
    <source>
        <dbReference type="SAM" id="Phobius"/>
    </source>
</evidence>
<protein>
    <submittedName>
        <fullName evidence="3">Tripartite tricarboxylate transporter permease</fullName>
    </submittedName>
</protein>
<dbReference type="EMBL" id="JAPTMY010000039">
    <property type="protein sequence ID" value="MCZ0859119.1"/>
    <property type="molecule type" value="Genomic_DNA"/>
</dbReference>
<dbReference type="Proteomes" id="UP001072034">
    <property type="component" value="Unassembled WGS sequence"/>
</dbReference>
<name>A0ABT4IBJ8_9ACTO</name>
<feature type="transmembrane region" description="Helical" evidence="1">
    <location>
        <begin position="134"/>
        <end position="152"/>
    </location>
</feature>
<feature type="transmembrane region" description="Helical" evidence="1">
    <location>
        <begin position="7"/>
        <end position="26"/>
    </location>
</feature>